<dbReference type="HOGENOM" id="CLU_2244741_0_0_11"/>
<keyword evidence="1" id="KW-0812">Transmembrane</keyword>
<keyword evidence="1" id="KW-1133">Transmembrane helix</keyword>
<dbReference type="EMBL" id="FO117623">
    <property type="protein sequence ID" value="CCG03490.1"/>
    <property type="molecule type" value="Genomic_DNA"/>
</dbReference>
<feature type="transmembrane region" description="Helical" evidence="1">
    <location>
        <begin position="21"/>
        <end position="42"/>
    </location>
</feature>
<organism evidence="2 3">
    <name type="scientific">Blastococcus saxobsidens (strain DD2)</name>
    <dbReference type="NCBI Taxonomy" id="1146883"/>
    <lineage>
        <taxon>Bacteria</taxon>
        <taxon>Bacillati</taxon>
        <taxon>Actinomycetota</taxon>
        <taxon>Actinomycetes</taxon>
        <taxon>Geodermatophilales</taxon>
        <taxon>Geodermatophilaceae</taxon>
        <taxon>Blastococcus</taxon>
    </lineage>
</organism>
<dbReference type="eggNOG" id="COG4329">
    <property type="taxonomic scope" value="Bacteria"/>
</dbReference>
<evidence type="ECO:0000313" key="3">
    <source>
        <dbReference type="Proteomes" id="UP000007517"/>
    </source>
</evidence>
<dbReference type="OrthoDB" id="5190099at2"/>
<name>H6RIU8_BLASD</name>
<dbReference type="KEGG" id="bsd:BLASA_2613"/>
<dbReference type="InterPro" id="IPR018719">
    <property type="entry name" value="DUF2243_membrane"/>
</dbReference>
<evidence type="ECO:0008006" key="4">
    <source>
        <dbReference type="Google" id="ProtNLM"/>
    </source>
</evidence>
<evidence type="ECO:0000256" key="1">
    <source>
        <dbReference type="SAM" id="Phobius"/>
    </source>
</evidence>
<dbReference type="RefSeq" id="WP_014376373.1">
    <property type="nucleotide sequence ID" value="NC_016943.1"/>
</dbReference>
<sequence length="104" mass="11080">MTTAPGTTPSAARKPTRSSGLLYGLGFSGFVFGLVLAGWGLYDLVEGLIDHQILGAHHVRDDLGSPLGRDLGFLALGAVLLVGGRFLHRRGVRRLASTARLRRT</sequence>
<keyword evidence="3" id="KW-1185">Reference proteome</keyword>
<proteinExistence type="predicted"/>
<dbReference type="Proteomes" id="UP000007517">
    <property type="component" value="Chromosome"/>
</dbReference>
<reference evidence="3" key="2">
    <citation type="submission" date="2012-02" db="EMBL/GenBank/DDBJ databases">
        <title>Complete genome sequence of Blastococcus saxobsidens strain DD2.</title>
        <authorList>
            <person name="Genoscope."/>
        </authorList>
    </citation>
    <scope>NUCLEOTIDE SEQUENCE [LARGE SCALE GENOMIC DNA]</scope>
    <source>
        <strain evidence="3">DD2</strain>
    </source>
</reference>
<protein>
    <recommendedName>
        <fullName evidence="4">DUF2243 domain-containing protein</fullName>
    </recommendedName>
</protein>
<keyword evidence="1" id="KW-0472">Membrane</keyword>
<gene>
    <name evidence="2" type="ordered locus">BLASA_2613</name>
</gene>
<evidence type="ECO:0000313" key="2">
    <source>
        <dbReference type="EMBL" id="CCG03490.1"/>
    </source>
</evidence>
<accession>H6RIU8</accession>
<reference evidence="2 3" key="1">
    <citation type="journal article" date="2012" name="J. Bacteriol.">
        <title>Genome Sequence of Blastococcus saxobsidens DD2, a Stone-Inhabiting Bacterium.</title>
        <authorList>
            <person name="Chouaia B."/>
            <person name="Crotti E."/>
            <person name="Brusetti L."/>
            <person name="Daffonchio D."/>
            <person name="Essoussi I."/>
            <person name="Nouioui I."/>
            <person name="Sbissi I."/>
            <person name="Ghodhbane-Gtari F."/>
            <person name="Gtari M."/>
            <person name="Vacherie B."/>
            <person name="Barbe V."/>
            <person name="Medigue C."/>
            <person name="Gury J."/>
            <person name="Pujic P."/>
            <person name="Normand P."/>
        </authorList>
    </citation>
    <scope>NUCLEOTIDE SEQUENCE [LARGE SCALE GENOMIC DNA]</scope>
    <source>
        <strain evidence="2 3">DD2</strain>
    </source>
</reference>
<feature type="transmembrane region" description="Helical" evidence="1">
    <location>
        <begin position="71"/>
        <end position="87"/>
    </location>
</feature>
<dbReference type="AlphaFoldDB" id="H6RIU8"/>
<dbReference type="Pfam" id="PF10002">
    <property type="entry name" value="DUF2243"/>
    <property type="match status" value="1"/>
</dbReference>
<dbReference type="STRING" id="1146883.BLASA_2613"/>